<dbReference type="STRING" id="144026.SAMN04488568_104187"/>
<feature type="transmembrane region" description="Helical" evidence="7">
    <location>
        <begin position="331"/>
        <end position="349"/>
    </location>
</feature>
<keyword evidence="5 7" id="KW-1133">Transmembrane helix</keyword>
<keyword evidence="4 7" id="KW-0812">Transmembrane</keyword>
<evidence type="ECO:0000256" key="4">
    <source>
        <dbReference type="ARBA" id="ARBA00022692"/>
    </source>
</evidence>
<feature type="transmembrane region" description="Helical" evidence="7">
    <location>
        <begin position="116"/>
        <end position="136"/>
    </location>
</feature>
<dbReference type="Gene3D" id="1.20.1250.20">
    <property type="entry name" value="MFS general substrate transporter like domains"/>
    <property type="match status" value="1"/>
</dbReference>
<dbReference type="InterPro" id="IPR010290">
    <property type="entry name" value="TM_effector"/>
</dbReference>
<dbReference type="InterPro" id="IPR036259">
    <property type="entry name" value="MFS_trans_sf"/>
</dbReference>
<evidence type="ECO:0000256" key="1">
    <source>
        <dbReference type="ARBA" id="ARBA00004651"/>
    </source>
</evidence>
<proteinExistence type="predicted"/>
<evidence type="ECO:0000256" key="5">
    <source>
        <dbReference type="ARBA" id="ARBA00022989"/>
    </source>
</evidence>
<dbReference type="GO" id="GO:0005886">
    <property type="term" value="C:plasma membrane"/>
    <property type="evidence" value="ECO:0007669"/>
    <property type="project" value="UniProtKB-SubCell"/>
</dbReference>
<keyword evidence="3" id="KW-1003">Cell membrane</keyword>
<feature type="transmembrane region" description="Helical" evidence="7">
    <location>
        <begin position="189"/>
        <end position="209"/>
    </location>
</feature>
<feature type="transmembrane region" description="Helical" evidence="7">
    <location>
        <begin position="396"/>
        <end position="419"/>
    </location>
</feature>
<evidence type="ECO:0000313" key="8">
    <source>
        <dbReference type="EMBL" id="SDM06823.1"/>
    </source>
</evidence>
<organism evidence="8 9">
    <name type="scientific">Maricaulis salignorans</name>
    <dbReference type="NCBI Taxonomy" id="144026"/>
    <lineage>
        <taxon>Bacteria</taxon>
        <taxon>Pseudomonadati</taxon>
        <taxon>Pseudomonadota</taxon>
        <taxon>Alphaproteobacteria</taxon>
        <taxon>Maricaulales</taxon>
        <taxon>Maricaulaceae</taxon>
        <taxon>Maricaulis</taxon>
    </lineage>
</organism>
<keyword evidence="6 7" id="KW-0472">Membrane</keyword>
<comment type="subcellular location">
    <subcellularLocation>
        <location evidence="1">Cell membrane</location>
        <topology evidence="1">Multi-pass membrane protein</topology>
    </subcellularLocation>
</comment>
<feature type="transmembrane region" description="Helical" evidence="7">
    <location>
        <begin position="89"/>
        <end position="110"/>
    </location>
</feature>
<feature type="transmembrane region" description="Helical" evidence="7">
    <location>
        <begin position="278"/>
        <end position="296"/>
    </location>
</feature>
<dbReference type="Proteomes" id="UP000199759">
    <property type="component" value="Unassembled WGS sequence"/>
</dbReference>
<reference evidence="8 9" key="1">
    <citation type="submission" date="2016-10" db="EMBL/GenBank/DDBJ databases">
        <authorList>
            <person name="de Groot N.N."/>
        </authorList>
    </citation>
    <scope>NUCLEOTIDE SEQUENCE [LARGE SCALE GENOMIC DNA]</scope>
    <source>
        <strain evidence="8 9">DSM 16077</strain>
    </source>
</reference>
<evidence type="ECO:0000256" key="3">
    <source>
        <dbReference type="ARBA" id="ARBA00022475"/>
    </source>
</evidence>
<feature type="transmembrane region" description="Helical" evidence="7">
    <location>
        <begin position="161"/>
        <end position="183"/>
    </location>
</feature>
<feature type="transmembrane region" description="Helical" evidence="7">
    <location>
        <begin position="308"/>
        <end position="325"/>
    </location>
</feature>
<protein>
    <submittedName>
        <fullName evidence="8">Predicted arabinose efflux permease, MFS family</fullName>
    </submittedName>
</protein>
<dbReference type="RefSeq" id="WP_233342339.1">
    <property type="nucleotide sequence ID" value="NZ_FNHG01000004.1"/>
</dbReference>
<evidence type="ECO:0000313" key="9">
    <source>
        <dbReference type="Proteomes" id="UP000199759"/>
    </source>
</evidence>
<accession>A0A1G9Q7A1</accession>
<dbReference type="PANTHER" id="PTHR23513:SF11">
    <property type="entry name" value="STAPHYLOFERRIN A TRANSPORTER"/>
    <property type="match status" value="1"/>
</dbReference>
<feature type="transmembrane region" description="Helical" evidence="7">
    <location>
        <begin position="245"/>
        <end position="266"/>
    </location>
</feature>
<feature type="transmembrane region" description="Helical" evidence="7">
    <location>
        <begin position="24"/>
        <end position="49"/>
    </location>
</feature>
<dbReference type="Pfam" id="PF05977">
    <property type="entry name" value="MFS_3"/>
    <property type="match status" value="1"/>
</dbReference>
<keyword evidence="2" id="KW-0813">Transport</keyword>
<sequence>MIEAVPLPLFDTLARNRKLRLPPFGAYLALVACWFFSFGLQTTLFPGVITFTLGESPERLGIAQAALTAPMMLLLPLAGVLAERRDRRGILFYFYIFAGLSALALAGLLFTDRLSYWAMVGFALLIGVAGGFVMPARDSAINPVVRITGQTRHGSVDLQRAVVLTSTVQFASQIAGMGVGYFAAWTGPAALFALQGFGLIMGGVAAAFMPRLASNRGRSTAHPLADLVDGWRAVVHSPVLMPMTAIMVAIGFLVVGGGFLVLIPLLIRETYGGGFQEIASLMVCFWLGALAANIALVKFRQIERPGRAVVLAQCVTVLALGAFALPMPLWTLYLLVFFWGLGAGVAISLSRSVVQEQAPPAKLARVMSVYQLGLFGGMPAGAVIMGFVVGATGPHIAALIPMGGLALVLLVISLTTPILSVRRGGHTIVTATGEEIDNAPAE</sequence>
<dbReference type="CDD" id="cd06173">
    <property type="entry name" value="MFS_MefA_like"/>
    <property type="match status" value="1"/>
</dbReference>
<dbReference type="PANTHER" id="PTHR23513">
    <property type="entry name" value="INTEGRAL MEMBRANE EFFLUX PROTEIN-RELATED"/>
    <property type="match status" value="1"/>
</dbReference>
<feature type="transmembrane region" description="Helical" evidence="7">
    <location>
        <begin position="61"/>
        <end position="82"/>
    </location>
</feature>
<evidence type="ECO:0000256" key="7">
    <source>
        <dbReference type="SAM" id="Phobius"/>
    </source>
</evidence>
<dbReference type="EMBL" id="FNHG01000004">
    <property type="protein sequence ID" value="SDM06823.1"/>
    <property type="molecule type" value="Genomic_DNA"/>
</dbReference>
<evidence type="ECO:0000256" key="6">
    <source>
        <dbReference type="ARBA" id="ARBA00023136"/>
    </source>
</evidence>
<feature type="transmembrane region" description="Helical" evidence="7">
    <location>
        <begin position="369"/>
        <end position="390"/>
    </location>
</feature>
<evidence type="ECO:0000256" key="2">
    <source>
        <dbReference type="ARBA" id="ARBA00022448"/>
    </source>
</evidence>
<dbReference type="AlphaFoldDB" id="A0A1G9Q7A1"/>
<keyword evidence="9" id="KW-1185">Reference proteome</keyword>
<name>A0A1G9Q7A1_9PROT</name>
<gene>
    <name evidence="8" type="ORF">SAMN04488568_104187</name>
</gene>
<dbReference type="SUPFAM" id="SSF103473">
    <property type="entry name" value="MFS general substrate transporter"/>
    <property type="match status" value="1"/>
</dbReference>